<gene>
    <name evidence="9" type="ORF">H0A74_04860</name>
</gene>
<evidence type="ECO:0000256" key="6">
    <source>
        <dbReference type="ARBA" id="ARBA00022967"/>
    </source>
</evidence>
<evidence type="ECO:0000256" key="1">
    <source>
        <dbReference type="ARBA" id="ARBA00005417"/>
    </source>
</evidence>
<dbReference type="PANTHER" id="PTHR24220">
    <property type="entry name" value="IMPORT ATP-BINDING PROTEIN"/>
    <property type="match status" value="1"/>
</dbReference>
<dbReference type="InterPro" id="IPR017911">
    <property type="entry name" value="MacB-like_ATP-bd"/>
</dbReference>
<dbReference type="InterPro" id="IPR015854">
    <property type="entry name" value="ABC_transpr_LolD-like"/>
</dbReference>
<keyword evidence="7" id="KW-0472">Membrane</keyword>
<dbReference type="AlphaFoldDB" id="A0A853G9X1"/>
<keyword evidence="3" id="KW-1003">Cell membrane</keyword>
<dbReference type="PANTHER" id="PTHR24220:SF689">
    <property type="entry name" value="LIPOPROTEIN-RELEASING SYSTEM ATP-BINDING PROTEIN LOLD"/>
    <property type="match status" value="1"/>
</dbReference>
<dbReference type="GO" id="GO:0005524">
    <property type="term" value="F:ATP binding"/>
    <property type="evidence" value="ECO:0007669"/>
    <property type="project" value="UniProtKB-KW"/>
</dbReference>
<name>A0A853G9X1_9GAMM</name>
<dbReference type="FunFam" id="3.40.50.300:FF:000230">
    <property type="entry name" value="Lipoprotein-releasing system ATP-binding protein LolD"/>
    <property type="match status" value="1"/>
</dbReference>
<sequence length="227" mass="25063">MNKIIECTNISYTYLNGKQKIPILNNLNLNVEQGESIAILGQSGCGKSTLLNLLGGIDKPTQGKILINGINLNTLNENDTTLLRGKYLGFVYQFHHLLNDFSMLDNVAMPERIQGVNQKSAQAHAKKLLLKIGLEHRLNHLPSELSGGERQRVAIARALITNPSCILADEPTGNLDTKNTNEVLNLMLELNHDQNCALIIVTHDEKIAIKMDKSLILNHGVLTTKLT</sequence>
<dbReference type="InterPro" id="IPR027417">
    <property type="entry name" value="P-loop_NTPase"/>
</dbReference>
<evidence type="ECO:0000256" key="4">
    <source>
        <dbReference type="ARBA" id="ARBA00022741"/>
    </source>
</evidence>
<dbReference type="PROSITE" id="PS50893">
    <property type="entry name" value="ABC_TRANSPORTER_2"/>
    <property type="match status" value="1"/>
</dbReference>
<evidence type="ECO:0000256" key="7">
    <source>
        <dbReference type="ARBA" id="ARBA00023136"/>
    </source>
</evidence>
<dbReference type="CDD" id="cd03255">
    <property type="entry name" value="ABC_MJ0796_LolCDE_FtsE"/>
    <property type="match status" value="1"/>
</dbReference>
<evidence type="ECO:0000256" key="2">
    <source>
        <dbReference type="ARBA" id="ARBA00022448"/>
    </source>
</evidence>
<protein>
    <submittedName>
        <fullName evidence="9">ABC transporter ATP-binding protein</fullName>
    </submittedName>
</protein>
<dbReference type="PROSITE" id="PS00211">
    <property type="entry name" value="ABC_TRANSPORTER_1"/>
    <property type="match status" value="1"/>
</dbReference>
<dbReference type="Proteomes" id="UP000525329">
    <property type="component" value="Unassembled WGS sequence"/>
</dbReference>
<dbReference type="Pfam" id="PF00005">
    <property type="entry name" value="ABC_tran"/>
    <property type="match status" value="1"/>
</dbReference>
<keyword evidence="2" id="KW-0813">Transport</keyword>
<dbReference type="InterPro" id="IPR003439">
    <property type="entry name" value="ABC_transporter-like_ATP-bd"/>
</dbReference>
<evidence type="ECO:0000256" key="5">
    <source>
        <dbReference type="ARBA" id="ARBA00022840"/>
    </source>
</evidence>
<comment type="caution">
    <text evidence="9">The sequence shown here is derived from an EMBL/GenBank/DDBJ whole genome shotgun (WGS) entry which is preliminary data.</text>
</comment>
<dbReference type="SUPFAM" id="SSF52540">
    <property type="entry name" value="P-loop containing nucleoside triphosphate hydrolases"/>
    <property type="match status" value="1"/>
</dbReference>
<dbReference type="EMBL" id="JACCHU010000002">
    <property type="protein sequence ID" value="NYT52877.1"/>
    <property type="molecule type" value="Genomic_DNA"/>
</dbReference>
<accession>A0A853G9X1</accession>
<dbReference type="SMART" id="SM00382">
    <property type="entry name" value="AAA"/>
    <property type="match status" value="1"/>
</dbReference>
<evidence type="ECO:0000256" key="3">
    <source>
        <dbReference type="ARBA" id="ARBA00022475"/>
    </source>
</evidence>
<evidence type="ECO:0000313" key="9">
    <source>
        <dbReference type="EMBL" id="NYT52877.1"/>
    </source>
</evidence>
<dbReference type="GO" id="GO:0044874">
    <property type="term" value="P:lipoprotein localization to outer membrane"/>
    <property type="evidence" value="ECO:0007669"/>
    <property type="project" value="TreeGrafter"/>
</dbReference>
<feature type="domain" description="ABC transporter" evidence="8">
    <location>
        <begin position="5"/>
        <end position="226"/>
    </location>
</feature>
<evidence type="ECO:0000259" key="8">
    <source>
        <dbReference type="PROSITE" id="PS50893"/>
    </source>
</evidence>
<comment type="similarity">
    <text evidence="1">Belongs to the ABC transporter superfamily.</text>
</comment>
<dbReference type="InterPro" id="IPR003593">
    <property type="entry name" value="AAA+_ATPase"/>
</dbReference>
<dbReference type="InterPro" id="IPR017871">
    <property type="entry name" value="ABC_transporter-like_CS"/>
</dbReference>
<proteinExistence type="inferred from homology"/>
<dbReference type="GO" id="GO:0005886">
    <property type="term" value="C:plasma membrane"/>
    <property type="evidence" value="ECO:0007669"/>
    <property type="project" value="TreeGrafter"/>
</dbReference>
<dbReference type="Gene3D" id="3.40.50.300">
    <property type="entry name" value="P-loop containing nucleotide triphosphate hydrolases"/>
    <property type="match status" value="1"/>
</dbReference>
<keyword evidence="4" id="KW-0547">Nucleotide-binding</keyword>
<reference evidence="9 10" key="1">
    <citation type="submission" date="2020-05" db="EMBL/GenBank/DDBJ databases">
        <title>Horizontal transmission and recombination maintain forever young bacterial symbiont genomes.</title>
        <authorList>
            <person name="Russell S.L."/>
            <person name="Pepper-Tunick E."/>
            <person name="Svedberg J."/>
            <person name="Byrne A."/>
            <person name="Ruelas Castillo J."/>
            <person name="Vollmers C."/>
            <person name="Beinart R.A."/>
            <person name="Corbett-Detig R."/>
        </authorList>
    </citation>
    <scope>NUCLEOTIDE SEQUENCE [LARGE SCALE GENOMIC DNA]</scope>
    <source>
        <strain evidence="9">Monterey_2004</strain>
    </source>
</reference>
<keyword evidence="5 9" id="KW-0067">ATP-binding</keyword>
<dbReference type="GO" id="GO:0089705">
    <property type="term" value="P:protein localization to outer membrane"/>
    <property type="evidence" value="ECO:0007669"/>
    <property type="project" value="TreeGrafter"/>
</dbReference>
<dbReference type="GO" id="GO:0022857">
    <property type="term" value="F:transmembrane transporter activity"/>
    <property type="evidence" value="ECO:0007669"/>
    <property type="project" value="TreeGrafter"/>
</dbReference>
<evidence type="ECO:0000313" key="10">
    <source>
        <dbReference type="Proteomes" id="UP000525329"/>
    </source>
</evidence>
<dbReference type="GO" id="GO:0016887">
    <property type="term" value="F:ATP hydrolysis activity"/>
    <property type="evidence" value="ECO:0007669"/>
    <property type="project" value="InterPro"/>
</dbReference>
<keyword evidence="6" id="KW-1278">Translocase</keyword>
<organism evidence="9 10">
    <name type="scientific">Candidatus Vesicomyosocius endoextente</name>
    <dbReference type="NCBI Taxonomy" id="2738853"/>
    <lineage>
        <taxon>Bacteria</taxon>
        <taxon>Pseudomonadati</taxon>
        <taxon>Pseudomonadota</taxon>
        <taxon>Gammaproteobacteria</taxon>
        <taxon>Candidatus Pseudothioglobaceae</taxon>
        <taxon>Candidatus Vesicomyidisocius</taxon>
    </lineage>
</organism>